<gene>
    <name evidence="2" type="ORF">EV132_12746</name>
</gene>
<dbReference type="InterPro" id="IPR025489">
    <property type="entry name" value="DUF4381"/>
</dbReference>
<accession>A0A4R3PS81</accession>
<keyword evidence="1" id="KW-1133">Transmembrane helix</keyword>
<dbReference type="RefSeq" id="WP_132568443.1">
    <property type="nucleotide sequence ID" value="NZ_SMBH01000027.1"/>
</dbReference>
<comment type="caution">
    <text evidence="2">The sequence shown here is derived from an EMBL/GenBank/DDBJ whole genome shotgun (WGS) entry which is preliminary data.</text>
</comment>
<keyword evidence="1" id="KW-0812">Transmembrane</keyword>
<evidence type="ECO:0000256" key="1">
    <source>
        <dbReference type="SAM" id="Phobius"/>
    </source>
</evidence>
<keyword evidence="1" id="KW-0472">Membrane</keyword>
<sequence>MEQTARLDPTTEAALRSLHDIAMPEPVSWMPQTWGWAVLIGAILAMLALAGLRWLLHYRANAYRREALALLVAVEERLRRPETRQDGIRELGEVLKRAALAAWPRADVASLSGGSWVSFLDAHDDDKAGHALERLLDDLEYHGAQVVSDLPSNLCGDLVAAARDWIERHHVPA</sequence>
<protein>
    <submittedName>
        <fullName evidence="2">Uncharacterized protein DUF4381</fullName>
    </submittedName>
</protein>
<name>A0A4R3PS81_RHISU</name>
<dbReference type="AlphaFoldDB" id="A0A4R3PS81"/>
<dbReference type="EMBL" id="SMBH01000027">
    <property type="protein sequence ID" value="TCU08396.1"/>
    <property type="molecule type" value="Genomic_DNA"/>
</dbReference>
<evidence type="ECO:0000313" key="3">
    <source>
        <dbReference type="Proteomes" id="UP000294576"/>
    </source>
</evidence>
<organism evidence="2 3">
    <name type="scientific">Rhizobium sullae</name>
    <name type="common">Rhizobium hedysari</name>
    <dbReference type="NCBI Taxonomy" id="50338"/>
    <lineage>
        <taxon>Bacteria</taxon>
        <taxon>Pseudomonadati</taxon>
        <taxon>Pseudomonadota</taxon>
        <taxon>Alphaproteobacteria</taxon>
        <taxon>Hyphomicrobiales</taxon>
        <taxon>Rhizobiaceae</taxon>
        <taxon>Rhizobium/Agrobacterium group</taxon>
        <taxon>Rhizobium</taxon>
    </lineage>
</organism>
<feature type="transmembrane region" description="Helical" evidence="1">
    <location>
        <begin position="34"/>
        <end position="56"/>
    </location>
</feature>
<dbReference type="Pfam" id="PF14316">
    <property type="entry name" value="DUF4381"/>
    <property type="match status" value="1"/>
</dbReference>
<dbReference type="Proteomes" id="UP000294576">
    <property type="component" value="Unassembled WGS sequence"/>
</dbReference>
<evidence type="ECO:0000313" key="2">
    <source>
        <dbReference type="EMBL" id="TCU08396.1"/>
    </source>
</evidence>
<reference evidence="2 3" key="1">
    <citation type="submission" date="2019-03" db="EMBL/GenBank/DDBJ databases">
        <title>Genomic Encyclopedia of Type Strains, Phase IV (KMG-V): Genome sequencing to study the core and pangenomes of soil and plant-associated prokaryotes.</title>
        <authorList>
            <person name="Whitman W."/>
        </authorList>
    </citation>
    <scope>NUCLEOTIDE SEQUENCE [LARGE SCALE GENOMIC DNA]</scope>
    <source>
        <strain evidence="2 3">Hc14</strain>
    </source>
</reference>
<proteinExistence type="predicted"/>